<dbReference type="GO" id="GO:0016791">
    <property type="term" value="F:phosphatase activity"/>
    <property type="evidence" value="ECO:0007669"/>
    <property type="project" value="InterPro"/>
</dbReference>
<dbReference type="PROSITE" id="PS50076">
    <property type="entry name" value="DNAJ_2"/>
    <property type="match status" value="1"/>
</dbReference>
<protein>
    <recommendedName>
        <fullName evidence="1">J domain-containing protein</fullName>
    </recommendedName>
</protein>
<comment type="caution">
    <text evidence="2">The sequence shown here is derived from an EMBL/GenBank/DDBJ whole genome shotgun (WGS) entry which is preliminary data.</text>
</comment>
<dbReference type="InterPro" id="IPR036869">
    <property type="entry name" value="J_dom_sf"/>
</dbReference>
<dbReference type="CDD" id="cd06257">
    <property type="entry name" value="DnaJ"/>
    <property type="match status" value="1"/>
</dbReference>
<dbReference type="Pfam" id="PF00226">
    <property type="entry name" value="DnaJ"/>
    <property type="match status" value="1"/>
</dbReference>
<dbReference type="PROSITE" id="PS00636">
    <property type="entry name" value="DNAJ_1"/>
    <property type="match status" value="1"/>
</dbReference>
<dbReference type="PANTHER" id="PTHR44914:SF1">
    <property type="entry name" value="CHAPERONE PROTEIN DNAJ 13"/>
    <property type="match status" value="1"/>
</dbReference>
<accession>A0A8X7S6E9</accession>
<proteinExistence type="predicted"/>
<gene>
    <name evidence="2" type="ORF">Bca52824_034771</name>
</gene>
<dbReference type="InterPro" id="IPR002013">
    <property type="entry name" value="SAC_dom"/>
</dbReference>
<dbReference type="EMBL" id="JAAMPC010000008">
    <property type="protein sequence ID" value="KAG2298299.1"/>
    <property type="molecule type" value="Genomic_DNA"/>
</dbReference>
<keyword evidence="3" id="KW-1185">Reference proteome</keyword>
<evidence type="ECO:0000313" key="3">
    <source>
        <dbReference type="Proteomes" id="UP000886595"/>
    </source>
</evidence>
<evidence type="ECO:0000259" key="1">
    <source>
        <dbReference type="PROSITE" id="PS50076"/>
    </source>
</evidence>
<organism evidence="2 3">
    <name type="scientific">Brassica carinata</name>
    <name type="common">Ethiopian mustard</name>
    <name type="synonym">Abyssinian cabbage</name>
    <dbReference type="NCBI Taxonomy" id="52824"/>
    <lineage>
        <taxon>Eukaryota</taxon>
        <taxon>Viridiplantae</taxon>
        <taxon>Streptophyta</taxon>
        <taxon>Embryophyta</taxon>
        <taxon>Tracheophyta</taxon>
        <taxon>Spermatophyta</taxon>
        <taxon>Magnoliopsida</taxon>
        <taxon>eudicotyledons</taxon>
        <taxon>Gunneridae</taxon>
        <taxon>Pentapetalae</taxon>
        <taxon>rosids</taxon>
        <taxon>malvids</taxon>
        <taxon>Brassicales</taxon>
        <taxon>Brassicaceae</taxon>
        <taxon>Brassiceae</taxon>
        <taxon>Brassica</taxon>
    </lineage>
</organism>
<sequence>MMGDEAARTGPQNREIYALLNLSPEASDEEIRKAYRQWAQVYHPEKSPSPLMKEVAEENFKRICEAYEILSDETKRLIYDLYGMEGLTSGLELGPRLSKAEEIKEERQRIKRREEEAKKMAHFMPTGSINFYMIGWNGNGVYRVLKIDRLHASELNLSEDSTAYTKKECYELLKRIHEASKATCGLKLATLCYGIIGFIKFMGPYYMLVITERREIGEICGHKVYEVSNSEIISLRNSSVLCNIANSRDENREWLHVFIYYTLPPFYEVKSFNPCISLSGVDKQAQEAPVYGGPYKRLLYDA</sequence>
<name>A0A8X7S6E9_BRACI</name>
<dbReference type="PRINTS" id="PR00625">
    <property type="entry name" value="JDOMAIN"/>
</dbReference>
<reference evidence="2 3" key="1">
    <citation type="submission" date="2020-02" db="EMBL/GenBank/DDBJ databases">
        <authorList>
            <person name="Ma Q."/>
            <person name="Huang Y."/>
            <person name="Song X."/>
            <person name="Pei D."/>
        </authorList>
    </citation>
    <scope>NUCLEOTIDE SEQUENCE [LARGE SCALE GENOMIC DNA]</scope>
    <source>
        <strain evidence="2">Sxm20200214</strain>
        <tissue evidence="2">Leaf</tissue>
    </source>
</reference>
<dbReference type="SUPFAM" id="SSF46565">
    <property type="entry name" value="Chaperone J-domain"/>
    <property type="match status" value="1"/>
</dbReference>
<dbReference type="InterPro" id="IPR001623">
    <property type="entry name" value="DnaJ_domain"/>
</dbReference>
<dbReference type="Pfam" id="PF02383">
    <property type="entry name" value="Syja_N"/>
    <property type="match status" value="1"/>
</dbReference>
<dbReference type="InterPro" id="IPR042162">
    <property type="entry name" value="AtJ13"/>
</dbReference>
<dbReference type="AlphaFoldDB" id="A0A8X7S6E9"/>
<dbReference type="OrthoDB" id="10250354at2759"/>
<feature type="domain" description="J" evidence="1">
    <location>
        <begin position="15"/>
        <end position="83"/>
    </location>
</feature>
<evidence type="ECO:0000313" key="2">
    <source>
        <dbReference type="EMBL" id="KAG2298299.1"/>
    </source>
</evidence>
<dbReference type="SMART" id="SM00271">
    <property type="entry name" value="DnaJ"/>
    <property type="match status" value="1"/>
</dbReference>
<dbReference type="PANTHER" id="PTHR44914">
    <property type="entry name" value="CHAPERONE PROTEIN DNAJ 13"/>
    <property type="match status" value="1"/>
</dbReference>
<dbReference type="Proteomes" id="UP000886595">
    <property type="component" value="Unassembled WGS sequence"/>
</dbReference>
<dbReference type="InterPro" id="IPR018253">
    <property type="entry name" value="DnaJ_domain_CS"/>
</dbReference>
<dbReference type="Gene3D" id="1.10.287.110">
    <property type="entry name" value="DnaJ domain"/>
    <property type="match status" value="1"/>
</dbReference>